<comment type="caution">
    <text evidence="4">The sequence shown here is derived from an EMBL/GenBank/DDBJ whole genome shotgun (WGS) entry which is preliminary data.</text>
</comment>
<dbReference type="Proteomes" id="UP000318733">
    <property type="component" value="Unassembled WGS sequence"/>
</dbReference>
<dbReference type="GO" id="GO:0044718">
    <property type="term" value="P:siderophore transmembrane transport"/>
    <property type="evidence" value="ECO:0007669"/>
    <property type="project" value="TreeGrafter"/>
</dbReference>
<accession>A0A556MWY3</accession>
<dbReference type="InterPro" id="IPR039426">
    <property type="entry name" value="TonB-dep_rcpt-like"/>
</dbReference>
<dbReference type="Pfam" id="PF07715">
    <property type="entry name" value="Plug"/>
    <property type="match status" value="1"/>
</dbReference>
<dbReference type="Gene3D" id="2.170.130.10">
    <property type="entry name" value="TonB-dependent receptor, plug domain"/>
    <property type="match status" value="1"/>
</dbReference>
<dbReference type="PANTHER" id="PTHR30069">
    <property type="entry name" value="TONB-DEPENDENT OUTER MEMBRANE RECEPTOR"/>
    <property type="match status" value="1"/>
</dbReference>
<proteinExistence type="predicted"/>
<feature type="domain" description="TonB-dependent receptor plug" evidence="3">
    <location>
        <begin position="8"/>
        <end position="97"/>
    </location>
</feature>
<dbReference type="SUPFAM" id="SSF56935">
    <property type="entry name" value="Porins"/>
    <property type="match status" value="1"/>
</dbReference>
<evidence type="ECO:0000313" key="5">
    <source>
        <dbReference type="Proteomes" id="UP000318733"/>
    </source>
</evidence>
<keyword evidence="5" id="KW-1185">Reference proteome</keyword>
<dbReference type="OrthoDB" id="606851at2"/>
<keyword evidence="1" id="KW-0732">Signal</keyword>
<evidence type="ECO:0000256" key="1">
    <source>
        <dbReference type="ARBA" id="ARBA00022729"/>
    </source>
</evidence>
<dbReference type="GO" id="GO:0015344">
    <property type="term" value="F:siderophore uptake transmembrane transporter activity"/>
    <property type="evidence" value="ECO:0007669"/>
    <property type="project" value="TreeGrafter"/>
</dbReference>
<name>A0A556MWY3_9SPHI</name>
<dbReference type="AlphaFoldDB" id="A0A556MWY3"/>
<feature type="transmembrane region" description="Helical" evidence="2">
    <location>
        <begin position="143"/>
        <end position="162"/>
    </location>
</feature>
<dbReference type="InterPro" id="IPR012910">
    <property type="entry name" value="Plug_dom"/>
</dbReference>
<keyword evidence="2" id="KW-0812">Transmembrane</keyword>
<dbReference type="PANTHER" id="PTHR30069:SF29">
    <property type="entry name" value="HEMOGLOBIN AND HEMOGLOBIN-HAPTOGLOBIN-BINDING PROTEIN 1-RELATED"/>
    <property type="match status" value="1"/>
</dbReference>
<evidence type="ECO:0000313" key="4">
    <source>
        <dbReference type="EMBL" id="TSJ44444.1"/>
    </source>
</evidence>
<dbReference type="RefSeq" id="WP_144248005.1">
    <property type="nucleotide sequence ID" value="NZ_VLPK01000001.1"/>
</dbReference>
<protein>
    <recommendedName>
        <fullName evidence="3">TonB-dependent receptor plug domain-containing protein</fullName>
    </recommendedName>
</protein>
<evidence type="ECO:0000259" key="3">
    <source>
        <dbReference type="Pfam" id="PF07715"/>
    </source>
</evidence>
<keyword evidence="2" id="KW-1133">Transmembrane helix</keyword>
<gene>
    <name evidence="4" type="ORF">FO440_09775</name>
</gene>
<keyword evidence="2" id="KW-0472">Membrane</keyword>
<reference evidence="4 5" key="1">
    <citation type="submission" date="2019-07" db="EMBL/GenBank/DDBJ databases">
        <authorList>
            <person name="Huq M.A."/>
        </authorList>
    </citation>
    <scope>NUCLEOTIDE SEQUENCE [LARGE SCALE GENOMIC DNA]</scope>
    <source>
        <strain evidence="4 5">MAH-19</strain>
    </source>
</reference>
<evidence type="ECO:0000256" key="2">
    <source>
        <dbReference type="SAM" id="Phobius"/>
    </source>
</evidence>
<sequence>MIEHLLDRTVVNVDALLSNAGGTVMDVLAKSPGVQVNENNVINLQGKAVKIYIDDRPTYLSGDDLANYLRSLPSSNIDRLELMSTPPAKYEAAGNGGIINIRTKRIAEKGFNGNLNLAYVQGVYGRSNNGLNLNYRQTNSMSLSIWVTTIMIATMRLTLIAISTKALPVLRPTFYSSRSAGIGVTATMGA</sequence>
<dbReference type="EMBL" id="VLPK01000001">
    <property type="protein sequence ID" value="TSJ44444.1"/>
    <property type="molecule type" value="Genomic_DNA"/>
</dbReference>
<dbReference type="InterPro" id="IPR037066">
    <property type="entry name" value="Plug_dom_sf"/>
</dbReference>
<organism evidence="4 5">
    <name type="scientific">Mucilaginibacter corticis</name>
    <dbReference type="NCBI Taxonomy" id="2597670"/>
    <lineage>
        <taxon>Bacteria</taxon>
        <taxon>Pseudomonadati</taxon>
        <taxon>Bacteroidota</taxon>
        <taxon>Sphingobacteriia</taxon>
        <taxon>Sphingobacteriales</taxon>
        <taxon>Sphingobacteriaceae</taxon>
        <taxon>Mucilaginibacter</taxon>
    </lineage>
</organism>